<evidence type="ECO:0000256" key="12">
    <source>
        <dbReference type="SAM" id="MobiDB-lite"/>
    </source>
</evidence>
<proteinExistence type="inferred from homology"/>
<feature type="transmembrane region" description="Helical" evidence="13">
    <location>
        <begin position="212"/>
        <end position="233"/>
    </location>
</feature>
<dbReference type="InterPro" id="IPR036259">
    <property type="entry name" value="MFS_trans_sf"/>
</dbReference>
<evidence type="ECO:0000313" key="16">
    <source>
        <dbReference type="Proteomes" id="UP000593564"/>
    </source>
</evidence>
<keyword evidence="6" id="KW-0769">Symport</keyword>
<feature type="transmembrane region" description="Helical" evidence="13">
    <location>
        <begin position="146"/>
        <end position="168"/>
    </location>
</feature>
<reference evidence="16" key="1">
    <citation type="journal article" date="2020" name="Nat. Commun.">
        <title>Genome assembly of wild tea tree DASZ reveals pedigree and selection history of tea varieties.</title>
        <authorList>
            <person name="Zhang W."/>
            <person name="Zhang Y."/>
            <person name="Qiu H."/>
            <person name="Guo Y."/>
            <person name="Wan H."/>
            <person name="Zhang X."/>
            <person name="Scossa F."/>
            <person name="Alseekh S."/>
            <person name="Zhang Q."/>
            <person name="Wang P."/>
            <person name="Xu L."/>
            <person name="Schmidt M.H."/>
            <person name="Jia X."/>
            <person name="Li D."/>
            <person name="Zhu A."/>
            <person name="Guo F."/>
            <person name="Chen W."/>
            <person name="Ni D."/>
            <person name="Usadel B."/>
            <person name="Fernie A.R."/>
            <person name="Wen W."/>
        </authorList>
    </citation>
    <scope>NUCLEOTIDE SEQUENCE [LARGE SCALE GENOMIC DNA]</scope>
    <source>
        <strain evidence="16">cv. G240</strain>
    </source>
</reference>
<dbReference type="NCBIfam" id="TIGR00879">
    <property type="entry name" value="SP"/>
    <property type="match status" value="1"/>
</dbReference>
<dbReference type="PROSITE" id="PS50850">
    <property type="entry name" value="MFS"/>
    <property type="match status" value="1"/>
</dbReference>
<sequence>MCGAEREKSMASSSSDRHSTQMDDSGIDQSQHHNKPPPSSLHGRRSRTPLNRYALACALLASTNSILLGYDIGVMSGAVLYIKDNLKISSTQVEILVGSLNVCSLIGSFASGKTSDMIGRRYTIVLASATFLLGALLMGLAPSFAFLISGRVVAGIGVGYSLMIAPVYTAEISPAMTRGFLTSLPEVFINIGILIGYIFNYSLSGLPENINWRLMLGLAAVPAIAVGIGVMAMPESPRWLIMKGRLDEARQVLIKTSENEEEAELRLEEITKAASETVDAPPEGTSRAGWHGEGVWKELFLRPTRPVRRILISAIGINFFMQASGNDAVVYYTPEVFKAAGIHNRKHLVGVTVIMGVAKTSFVFVSALFLDHFGRRPLLLTGSIGMAFSLLGLGLGSKFLEHSDHKPTWAIALCVVAVCADVSFFSIGLGPITWVYSSEIFPIRLRAQGSSLAVSVNRLVSGVVAMTFLSISKKISFGGMFFVLSGIMVFGTIFFYFFLPETKGKSLEEIGKLFEDKSSSTSSNVRAREMSEI</sequence>
<name>A0A7J7H1N8_CAMSI</name>
<dbReference type="GO" id="GO:0016020">
    <property type="term" value="C:membrane"/>
    <property type="evidence" value="ECO:0007669"/>
    <property type="project" value="UniProtKB-SubCell"/>
</dbReference>
<keyword evidence="7 13" id="KW-1133">Transmembrane helix</keyword>
<dbReference type="InterPro" id="IPR045262">
    <property type="entry name" value="STP/PLT_plant"/>
</dbReference>
<evidence type="ECO:0000256" key="8">
    <source>
        <dbReference type="ARBA" id="ARBA00023136"/>
    </source>
</evidence>
<comment type="similarity">
    <text evidence="9">Belongs to the major facilitator superfamily. Phosphate:H(+) symporter (TC 2.A.1.9) family.</text>
</comment>
<dbReference type="PROSITE" id="PS00216">
    <property type="entry name" value="SUGAR_TRANSPORT_1"/>
    <property type="match status" value="2"/>
</dbReference>
<keyword evidence="8 13" id="KW-0472">Membrane</keyword>
<dbReference type="GO" id="GO:0015293">
    <property type="term" value="F:symporter activity"/>
    <property type="evidence" value="ECO:0007669"/>
    <property type="project" value="UniProtKB-KW"/>
</dbReference>
<feature type="transmembrane region" description="Helical" evidence="13">
    <location>
        <begin position="53"/>
        <end position="82"/>
    </location>
</feature>
<evidence type="ECO:0000256" key="13">
    <source>
        <dbReference type="SAM" id="Phobius"/>
    </source>
</evidence>
<reference evidence="15 16" key="2">
    <citation type="submission" date="2020-07" db="EMBL/GenBank/DDBJ databases">
        <title>Genome assembly of wild tea tree DASZ reveals pedigree and selection history of tea varieties.</title>
        <authorList>
            <person name="Zhang W."/>
        </authorList>
    </citation>
    <scope>NUCLEOTIDE SEQUENCE [LARGE SCALE GENOMIC DNA]</scope>
    <source>
        <strain evidence="16">cv. G240</strain>
        <tissue evidence="15">Leaf</tissue>
    </source>
</reference>
<evidence type="ECO:0000256" key="5">
    <source>
        <dbReference type="ARBA" id="ARBA00022692"/>
    </source>
</evidence>
<evidence type="ECO:0000256" key="3">
    <source>
        <dbReference type="ARBA" id="ARBA00022448"/>
    </source>
</evidence>
<feature type="transmembrane region" description="Helical" evidence="13">
    <location>
        <begin position="310"/>
        <end position="333"/>
    </location>
</feature>
<dbReference type="PANTHER" id="PTHR23500:SF432">
    <property type="entry name" value="POLYOL TRANSPORTER 5-LIKE"/>
    <property type="match status" value="1"/>
</dbReference>
<comment type="similarity">
    <text evidence="2 10">Belongs to the major facilitator superfamily. Sugar transporter (TC 2.A.1.1) family.</text>
</comment>
<feature type="transmembrane region" description="Helical" evidence="13">
    <location>
        <begin position="477"/>
        <end position="499"/>
    </location>
</feature>
<dbReference type="InterPro" id="IPR005828">
    <property type="entry name" value="MFS_sugar_transport-like"/>
</dbReference>
<evidence type="ECO:0000313" key="15">
    <source>
        <dbReference type="EMBL" id="KAF5945724.1"/>
    </source>
</evidence>
<dbReference type="PRINTS" id="PR00171">
    <property type="entry name" value="SUGRTRNSPORT"/>
</dbReference>
<keyword evidence="16" id="KW-1185">Reference proteome</keyword>
<feature type="transmembrane region" description="Helical" evidence="13">
    <location>
        <begin position="180"/>
        <end position="200"/>
    </location>
</feature>
<feature type="transmembrane region" description="Helical" evidence="13">
    <location>
        <begin position="88"/>
        <end position="110"/>
    </location>
</feature>
<comment type="subcellular location">
    <subcellularLocation>
        <location evidence="1">Membrane</location>
        <topology evidence="1">Multi-pass membrane protein</topology>
    </subcellularLocation>
</comment>
<dbReference type="FunFam" id="1.20.1250.20:FF:000025">
    <property type="entry name" value="probable polyol transporter 4"/>
    <property type="match status" value="1"/>
</dbReference>
<dbReference type="PROSITE" id="PS00217">
    <property type="entry name" value="SUGAR_TRANSPORT_2"/>
    <property type="match status" value="1"/>
</dbReference>
<dbReference type="Proteomes" id="UP000593564">
    <property type="component" value="Unassembled WGS sequence"/>
</dbReference>
<gene>
    <name evidence="15" type="ORF">HYC85_015952</name>
</gene>
<evidence type="ECO:0000256" key="1">
    <source>
        <dbReference type="ARBA" id="ARBA00004141"/>
    </source>
</evidence>
<dbReference type="SUPFAM" id="SSF103473">
    <property type="entry name" value="MFS general substrate transporter"/>
    <property type="match status" value="1"/>
</dbReference>
<feature type="transmembrane region" description="Helical" evidence="13">
    <location>
        <begin position="348"/>
        <end position="370"/>
    </location>
</feature>
<accession>A0A7J7H1N8</accession>
<dbReference type="PANTHER" id="PTHR23500">
    <property type="entry name" value="SOLUTE CARRIER FAMILY 2, FACILITATED GLUCOSE TRANSPORTER"/>
    <property type="match status" value="1"/>
</dbReference>
<protein>
    <recommendedName>
        <fullName evidence="14">Major facilitator superfamily (MFS) profile domain-containing protein</fullName>
    </recommendedName>
</protein>
<evidence type="ECO:0000256" key="2">
    <source>
        <dbReference type="ARBA" id="ARBA00010992"/>
    </source>
</evidence>
<dbReference type="InterPro" id="IPR005829">
    <property type="entry name" value="Sugar_transporter_CS"/>
</dbReference>
<evidence type="ECO:0000256" key="10">
    <source>
        <dbReference type="RuleBase" id="RU003346"/>
    </source>
</evidence>
<feature type="transmembrane region" description="Helical" evidence="13">
    <location>
        <begin position="377"/>
        <end position="397"/>
    </location>
</feature>
<dbReference type="InterPro" id="IPR003663">
    <property type="entry name" value="Sugar/inositol_transpt"/>
</dbReference>
<feature type="domain" description="Major facilitator superfamily (MFS) profile" evidence="14">
    <location>
        <begin position="57"/>
        <end position="503"/>
    </location>
</feature>
<dbReference type="AlphaFoldDB" id="A0A7J7H1N8"/>
<comment type="caution">
    <text evidence="15">The sequence shown here is derived from an EMBL/GenBank/DDBJ whole genome shotgun (WGS) entry which is preliminary data.</text>
</comment>
<keyword evidence="4" id="KW-0762">Sugar transport</keyword>
<evidence type="ECO:0000256" key="4">
    <source>
        <dbReference type="ARBA" id="ARBA00022597"/>
    </source>
</evidence>
<dbReference type="Gene3D" id="1.20.1250.20">
    <property type="entry name" value="MFS general substrate transporter like domains"/>
    <property type="match status" value="1"/>
</dbReference>
<keyword evidence="3 10" id="KW-0813">Transport</keyword>
<feature type="transmembrane region" description="Helical" evidence="13">
    <location>
        <begin position="409"/>
        <end position="437"/>
    </location>
</feature>
<feature type="region of interest" description="Disordered" evidence="12">
    <location>
        <begin position="1"/>
        <end position="46"/>
    </location>
</feature>
<dbReference type="InterPro" id="IPR020846">
    <property type="entry name" value="MFS_dom"/>
</dbReference>
<feature type="compositionally biased region" description="Basic and acidic residues" evidence="12">
    <location>
        <begin position="1"/>
        <end position="21"/>
    </location>
</feature>
<keyword evidence="5 13" id="KW-0812">Transmembrane</keyword>
<dbReference type="GO" id="GO:0015144">
    <property type="term" value="F:carbohydrate transmembrane transporter activity"/>
    <property type="evidence" value="ECO:0007669"/>
    <property type="project" value="InterPro"/>
</dbReference>
<evidence type="ECO:0000256" key="9">
    <source>
        <dbReference type="ARBA" id="ARBA00044504"/>
    </source>
</evidence>
<organism evidence="15 16">
    <name type="scientific">Camellia sinensis</name>
    <name type="common">Tea plant</name>
    <name type="synonym">Thea sinensis</name>
    <dbReference type="NCBI Taxonomy" id="4442"/>
    <lineage>
        <taxon>Eukaryota</taxon>
        <taxon>Viridiplantae</taxon>
        <taxon>Streptophyta</taxon>
        <taxon>Embryophyta</taxon>
        <taxon>Tracheophyta</taxon>
        <taxon>Spermatophyta</taxon>
        <taxon>Magnoliopsida</taxon>
        <taxon>eudicotyledons</taxon>
        <taxon>Gunneridae</taxon>
        <taxon>Pentapetalae</taxon>
        <taxon>asterids</taxon>
        <taxon>Ericales</taxon>
        <taxon>Theaceae</taxon>
        <taxon>Camellia</taxon>
    </lineage>
</organism>
<dbReference type="Pfam" id="PF00083">
    <property type="entry name" value="Sugar_tr"/>
    <property type="match status" value="1"/>
</dbReference>
<evidence type="ECO:0000256" key="11">
    <source>
        <dbReference type="SAM" id="Coils"/>
    </source>
</evidence>
<evidence type="ECO:0000256" key="6">
    <source>
        <dbReference type="ARBA" id="ARBA00022847"/>
    </source>
</evidence>
<feature type="coiled-coil region" evidence="11">
    <location>
        <begin position="246"/>
        <end position="273"/>
    </location>
</feature>
<feature type="transmembrane region" description="Helical" evidence="13">
    <location>
        <begin position="122"/>
        <end position="140"/>
    </location>
</feature>
<evidence type="ECO:0000256" key="7">
    <source>
        <dbReference type="ARBA" id="ARBA00022989"/>
    </source>
</evidence>
<feature type="transmembrane region" description="Helical" evidence="13">
    <location>
        <begin position="449"/>
        <end position="471"/>
    </location>
</feature>
<keyword evidence="11" id="KW-0175">Coiled coil</keyword>
<dbReference type="EMBL" id="JACBKZ010000007">
    <property type="protein sequence ID" value="KAF5945724.1"/>
    <property type="molecule type" value="Genomic_DNA"/>
</dbReference>
<evidence type="ECO:0000259" key="14">
    <source>
        <dbReference type="PROSITE" id="PS50850"/>
    </source>
</evidence>